<dbReference type="Gene3D" id="2.40.50.100">
    <property type="match status" value="1"/>
</dbReference>
<name>A0A9P7K8P5_9AGAR</name>
<dbReference type="InterPro" id="IPR016185">
    <property type="entry name" value="PreATP-grasp_dom_sf"/>
</dbReference>
<accession>A0A9P7K8P5</accession>
<keyword evidence="1" id="KW-0436">Ligase</keyword>
<dbReference type="Gene3D" id="3.30.470.20">
    <property type="entry name" value="ATP-grasp fold, B domain"/>
    <property type="match status" value="1"/>
</dbReference>
<sequence length="613" mass="65914">MSGELLTSRKGYGFLSESPALAQALPDSITFIGPSTETLRLSSDKMLSRDLATSLGVAIAAGVGVRTTDDVRAFARAQGFPVMIKALDGGGGRGIRIVEIDNDVEEAFNRYAVWESLCRVKFSLRKPSQARIGNTLRFRLSGTVQEPLPIFGKESAVYSGGELRTCSFSGMKLIASSRFQKIVETAPSRLPRSIISSLVDSSMKLARHLNYRGLGTFEYLVNSQTLDWVFLEINPRVQVEHTVTEEVTGIDLVRTQLLLFDASSTSPGSLSLTRPPPPPQGYAIQLRLTAEDSSCSFRLSPGTLKPADIVWPSGPGIRIDTWLSTRPISEDSSPQWNVGTEFDSLLAKVIARGHTFEEASQKARRALKELRILSLTTNRDILAGVLDHQDWLTGNIDTLWLERNIDDVRLLGKSLAARTVRGSGKIASRDDAPAGNFPASSTTLLQPGALFHLTVSSSEDTSASPTKHSLSLISISHNGFPDKLSGVLQSSLSPIPLAFSLSQSTSAAISSSIFELANPNDALHIASPLTGKVVELHAALLAAKGNGGGAGRFVRRGETIVILSIMKMESTIKAPRDAFVKRLGNGIQVGAVLGEGTLICVMGDRPQPQSSRL</sequence>
<dbReference type="SUPFAM" id="SSF52440">
    <property type="entry name" value="PreATP-grasp domain"/>
    <property type="match status" value="1"/>
</dbReference>
<dbReference type="InterPro" id="IPR013815">
    <property type="entry name" value="ATP_grasp_subdomain_1"/>
</dbReference>
<dbReference type="CDD" id="cd06850">
    <property type="entry name" value="biotinyl_domain"/>
    <property type="match status" value="1"/>
</dbReference>
<dbReference type="GO" id="GO:0046872">
    <property type="term" value="F:metal ion binding"/>
    <property type="evidence" value="ECO:0007669"/>
    <property type="project" value="InterPro"/>
</dbReference>
<evidence type="ECO:0000256" key="2">
    <source>
        <dbReference type="ARBA" id="ARBA00022741"/>
    </source>
</evidence>
<dbReference type="InterPro" id="IPR005482">
    <property type="entry name" value="Biotin_COase_C"/>
</dbReference>
<dbReference type="Gene3D" id="3.30.1490.20">
    <property type="entry name" value="ATP-grasp fold, A domain"/>
    <property type="match status" value="1"/>
</dbReference>
<evidence type="ECO:0000313" key="9">
    <source>
        <dbReference type="Proteomes" id="UP000775547"/>
    </source>
</evidence>
<dbReference type="Pfam" id="PF02786">
    <property type="entry name" value="CPSase_L_D2"/>
    <property type="match status" value="2"/>
</dbReference>
<dbReference type="Pfam" id="PF02785">
    <property type="entry name" value="Biotin_carb_C"/>
    <property type="match status" value="1"/>
</dbReference>
<dbReference type="PROSITE" id="PS00867">
    <property type="entry name" value="CPSASE_2"/>
    <property type="match status" value="1"/>
</dbReference>
<keyword evidence="4" id="KW-0092">Biotin</keyword>
<feature type="domain" description="Biotin carboxylation" evidence="7">
    <location>
        <begin position="1"/>
        <end position="406"/>
    </location>
</feature>
<dbReference type="InterPro" id="IPR011764">
    <property type="entry name" value="Biotin_carboxylation_dom"/>
</dbReference>
<reference evidence="8" key="2">
    <citation type="submission" date="2021-10" db="EMBL/GenBank/DDBJ databases">
        <title>Phylogenomics reveals ancestral predisposition of the termite-cultivated fungus Termitomyces towards a domesticated lifestyle.</title>
        <authorList>
            <person name="Auxier B."/>
            <person name="Grum-Grzhimaylo A."/>
            <person name="Cardenas M.E."/>
            <person name="Lodge J.D."/>
            <person name="Laessoe T."/>
            <person name="Pedersen O."/>
            <person name="Smith M.E."/>
            <person name="Kuyper T.W."/>
            <person name="Franco-Molano E.A."/>
            <person name="Baroni T.J."/>
            <person name="Aanen D.K."/>
        </authorList>
    </citation>
    <scope>NUCLEOTIDE SEQUENCE</scope>
    <source>
        <strain evidence="8">AP01</strain>
        <tissue evidence="8">Mycelium</tissue>
    </source>
</reference>
<comment type="caution">
    <text evidence="8">The sequence shown here is derived from an EMBL/GenBank/DDBJ whole genome shotgun (WGS) entry which is preliminary data.</text>
</comment>
<dbReference type="Gene3D" id="3.40.50.20">
    <property type="match status" value="1"/>
</dbReference>
<evidence type="ECO:0000256" key="1">
    <source>
        <dbReference type="ARBA" id="ARBA00022598"/>
    </source>
</evidence>
<evidence type="ECO:0000256" key="4">
    <source>
        <dbReference type="ARBA" id="ARBA00023267"/>
    </source>
</evidence>
<organism evidence="8 9">
    <name type="scientific">Asterophora parasitica</name>
    <dbReference type="NCBI Taxonomy" id="117018"/>
    <lineage>
        <taxon>Eukaryota</taxon>
        <taxon>Fungi</taxon>
        <taxon>Dikarya</taxon>
        <taxon>Basidiomycota</taxon>
        <taxon>Agaricomycotina</taxon>
        <taxon>Agaricomycetes</taxon>
        <taxon>Agaricomycetidae</taxon>
        <taxon>Agaricales</taxon>
        <taxon>Tricholomatineae</taxon>
        <taxon>Lyophyllaceae</taxon>
        <taxon>Asterophora</taxon>
    </lineage>
</organism>
<dbReference type="Proteomes" id="UP000775547">
    <property type="component" value="Unassembled WGS sequence"/>
</dbReference>
<dbReference type="InterPro" id="IPR001882">
    <property type="entry name" value="Biotin_BS"/>
</dbReference>
<dbReference type="PANTHER" id="PTHR45007">
    <property type="entry name" value="CARBOXYLASE, PUTATIVE (AFU_ORTHOLOGUE AFUA_5G07570)-RELATED"/>
    <property type="match status" value="1"/>
</dbReference>
<evidence type="ECO:0000259" key="7">
    <source>
        <dbReference type="PROSITE" id="PS50979"/>
    </source>
</evidence>
<keyword evidence="9" id="KW-1185">Reference proteome</keyword>
<dbReference type="PROSITE" id="PS00188">
    <property type="entry name" value="BIOTIN"/>
    <property type="match status" value="1"/>
</dbReference>
<protein>
    <recommendedName>
        <fullName evidence="10">Pyruvate carboxylase</fullName>
    </recommendedName>
</protein>
<dbReference type="InterPro" id="IPR011053">
    <property type="entry name" value="Single_hybrid_motif"/>
</dbReference>
<dbReference type="SUPFAM" id="SSF51230">
    <property type="entry name" value="Single hybrid motif"/>
    <property type="match status" value="1"/>
</dbReference>
<dbReference type="PROSITE" id="PS50979">
    <property type="entry name" value="BC"/>
    <property type="match status" value="1"/>
</dbReference>
<dbReference type="GO" id="GO:0005524">
    <property type="term" value="F:ATP binding"/>
    <property type="evidence" value="ECO:0007669"/>
    <property type="project" value="UniProtKB-UniRule"/>
</dbReference>
<keyword evidence="3 5" id="KW-0067">ATP-binding</keyword>
<evidence type="ECO:0000256" key="5">
    <source>
        <dbReference type="PROSITE-ProRule" id="PRU00409"/>
    </source>
</evidence>
<dbReference type="InterPro" id="IPR011761">
    <property type="entry name" value="ATP-grasp"/>
</dbReference>
<feature type="domain" description="ATP-grasp" evidence="6">
    <location>
        <begin position="49"/>
        <end position="261"/>
    </location>
</feature>
<gene>
    <name evidence="8" type="ORF">DXG03_002380</name>
</gene>
<dbReference type="EMBL" id="JABCKV010000169">
    <property type="protein sequence ID" value="KAG5642641.1"/>
    <property type="molecule type" value="Genomic_DNA"/>
</dbReference>
<dbReference type="SUPFAM" id="SSF56059">
    <property type="entry name" value="Glutathione synthetase ATP-binding domain-like"/>
    <property type="match status" value="1"/>
</dbReference>
<dbReference type="InterPro" id="IPR011054">
    <property type="entry name" value="Rudment_hybrid_motif"/>
</dbReference>
<dbReference type="GO" id="GO:0016874">
    <property type="term" value="F:ligase activity"/>
    <property type="evidence" value="ECO:0007669"/>
    <property type="project" value="UniProtKB-KW"/>
</dbReference>
<dbReference type="SUPFAM" id="SSF51246">
    <property type="entry name" value="Rudiment single hybrid motif"/>
    <property type="match status" value="1"/>
</dbReference>
<proteinExistence type="predicted"/>
<evidence type="ECO:0008006" key="10">
    <source>
        <dbReference type="Google" id="ProtNLM"/>
    </source>
</evidence>
<dbReference type="InterPro" id="IPR005479">
    <property type="entry name" value="CPAse_ATP-bd"/>
</dbReference>
<evidence type="ECO:0000313" key="8">
    <source>
        <dbReference type="EMBL" id="KAG5642641.1"/>
    </source>
</evidence>
<dbReference type="SMART" id="SM00878">
    <property type="entry name" value="Biotin_carb_C"/>
    <property type="match status" value="1"/>
</dbReference>
<dbReference type="OrthoDB" id="196847at2759"/>
<keyword evidence="2 5" id="KW-0547">Nucleotide-binding</keyword>
<dbReference type="PROSITE" id="PS50975">
    <property type="entry name" value="ATP_GRASP"/>
    <property type="match status" value="1"/>
</dbReference>
<evidence type="ECO:0000259" key="6">
    <source>
        <dbReference type="PROSITE" id="PS50975"/>
    </source>
</evidence>
<reference evidence="8" key="1">
    <citation type="submission" date="2020-07" db="EMBL/GenBank/DDBJ databases">
        <authorList>
            <person name="Nieuwenhuis M."/>
            <person name="Van De Peppel L.J.J."/>
        </authorList>
    </citation>
    <scope>NUCLEOTIDE SEQUENCE</scope>
    <source>
        <strain evidence="8">AP01</strain>
        <tissue evidence="8">Mycelium</tissue>
    </source>
</reference>
<evidence type="ECO:0000256" key="3">
    <source>
        <dbReference type="ARBA" id="ARBA00022840"/>
    </source>
</evidence>
<dbReference type="PANTHER" id="PTHR45007:SF1">
    <property type="entry name" value="CARBOXYLASE, PUTATIVE (AFU_ORTHOLOGUE AFUA_5G07570)-RELATED"/>
    <property type="match status" value="1"/>
</dbReference>
<dbReference type="AlphaFoldDB" id="A0A9P7K8P5"/>